<dbReference type="EMBL" id="HBFQ01005063">
    <property type="protein sequence ID" value="CAD8829218.1"/>
    <property type="molecule type" value="Transcribed_RNA"/>
</dbReference>
<evidence type="ECO:0000313" key="2">
    <source>
        <dbReference type="EMBL" id="CAD8829218.1"/>
    </source>
</evidence>
<organism evidence="2">
    <name type="scientific">Noctiluca scintillans</name>
    <name type="common">Sea sparkle</name>
    <name type="synonym">Red tide dinoflagellate</name>
    <dbReference type="NCBI Taxonomy" id="2966"/>
    <lineage>
        <taxon>Eukaryota</taxon>
        <taxon>Sar</taxon>
        <taxon>Alveolata</taxon>
        <taxon>Dinophyceae</taxon>
        <taxon>Noctilucales</taxon>
        <taxon>Noctilucaceae</taxon>
        <taxon>Noctiluca</taxon>
    </lineage>
</organism>
<accession>A0A7S1EX44</accession>
<protein>
    <submittedName>
        <fullName evidence="2">Uncharacterized protein</fullName>
    </submittedName>
</protein>
<feature type="coiled-coil region" evidence="1">
    <location>
        <begin position="26"/>
        <end position="121"/>
    </location>
</feature>
<name>A0A7S1EX44_NOCSC</name>
<sequence>MPETMSRGESFSTGLKGKLASLEDFIAMQNEELTAQRVEIESLRNDKSNIEEHYQSQLNELKKTMVVDVQRIQEEVKKHFQQQKSENSRLQQQVSTLKSEKVSLQQHILGLQRRVQEVEEAIGTD</sequence>
<reference evidence="2" key="1">
    <citation type="submission" date="2021-01" db="EMBL/GenBank/DDBJ databases">
        <authorList>
            <person name="Corre E."/>
            <person name="Pelletier E."/>
            <person name="Niang G."/>
            <person name="Scheremetjew M."/>
            <person name="Finn R."/>
            <person name="Kale V."/>
            <person name="Holt S."/>
            <person name="Cochrane G."/>
            <person name="Meng A."/>
            <person name="Brown T."/>
            <person name="Cohen L."/>
        </authorList>
    </citation>
    <scope>NUCLEOTIDE SEQUENCE</scope>
</reference>
<proteinExistence type="predicted"/>
<dbReference type="AlphaFoldDB" id="A0A7S1EX44"/>
<gene>
    <name evidence="2" type="ORF">NSCI0253_LOCUS3564</name>
</gene>
<keyword evidence="1" id="KW-0175">Coiled coil</keyword>
<evidence type="ECO:0000256" key="1">
    <source>
        <dbReference type="SAM" id="Coils"/>
    </source>
</evidence>